<gene>
    <name evidence="3" type="ORF">OF850_15900</name>
</gene>
<dbReference type="InterPro" id="IPR043504">
    <property type="entry name" value="Peptidase_S1_PA_chymotrypsin"/>
</dbReference>
<dbReference type="Pfam" id="PF13365">
    <property type="entry name" value="Trypsin_2"/>
    <property type="match status" value="1"/>
</dbReference>
<keyword evidence="4" id="KW-1185">Reference proteome</keyword>
<dbReference type="GO" id="GO:0016787">
    <property type="term" value="F:hydrolase activity"/>
    <property type="evidence" value="ECO:0007669"/>
    <property type="project" value="UniProtKB-KW"/>
</dbReference>
<dbReference type="PROSITE" id="PS00134">
    <property type="entry name" value="TRYPSIN_HIS"/>
    <property type="match status" value="1"/>
</dbReference>
<dbReference type="RefSeq" id="WP_301591270.1">
    <property type="nucleotide sequence ID" value="NZ_JAPFQI010000014.1"/>
</dbReference>
<evidence type="ECO:0000256" key="1">
    <source>
        <dbReference type="ARBA" id="ARBA00022729"/>
    </source>
</evidence>
<evidence type="ECO:0000313" key="4">
    <source>
        <dbReference type="Proteomes" id="UP001526430"/>
    </source>
</evidence>
<proteinExistence type="predicted"/>
<dbReference type="PANTHER" id="PTHR15462">
    <property type="entry name" value="SERINE PROTEASE"/>
    <property type="match status" value="1"/>
</dbReference>
<keyword evidence="1 2" id="KW-0732">Signal</keyword>
<dbReference type="InterPro" id="IPR050966">
    <property type="entry name" value="Glutamyl_endopeptidase"/>
</dbReference>
<dbReference type="InterPro" id="IPR001314">
    <property type="entry name" value="Peptidase_S1A"/>
</dbReference>
<evidence type="ECO:0000313" key="3">
    <source>
        <dbReference type="EMBL" id="MCW8087116.1"/>
    </source>
</evidence>
<dbReference type="SUPFAM" id="SSF50494">
    <property type="entry name" value="Trypsin-like serine proteases"/>
    <property type="match status" value="1"/>
</dbReference>
<evidence type="ECO:0000256" key="2">
    <source>
        <dbReference type="SAM" id="SignalP"/>
    </source>
</evidence>
<keyword evidence="3" id="KW-0378">Hydrolase</keyword>
<dbReference type="Proteomes" id="UP001526430">
    <property type="component" value="Unassembled WGS sequence"/>
</dbReference>
<dbReference type="EC" id="3.4.21.-" evidence="3"/>
<dbReference type="PRINTS" id="PR00722">
    <property type="entry name" value="CHYMOTRYPSIN"/>
</dbReference>
<feature type="signal peptide" evidence="2">
    <location>
        <begin position="1"/>
        <end position="17"/>
    </location>
</feature>
<dbReference type="InterPro" id="IPR009003">
    <property type="entry name" value="Peptidase_S1_PA"/>
</dbReference>
<dbReference type="Gene3D" id="2.40.10.10">
    <property type="entry name" value="Trypsin-like serine proteases"/>
    <property type="match status" value="2"/>
</dbReference>
<accession>A0ABT3NY74</accession>
<reference evidence="3 4" key="1">
    <citation type="submission" date="2022-10" db="EMBL/GenBank/DDBJ databases">
        <title>Roseococcus glaciei nov., sp. nov., isolated from glacier.</title>
        <authorList>
            <person name="Liu Q."/>
            <person name="Xin Y.-H."/>
        </authorList>
    </citation>
    <scope>NUCLEOTIDE SEQUENCE [LARGE SCALE GENOMIC DNA]</scope>
    <source>
        <strain evidence="3 4">MDT2-1-1</strain>
    </source>
</reference>
<dbReference type="EMBL" id="JAPFQI010000014">
    <property type="protein sequence ID" value="MCW8087116.1"/>
    <property type="molecule type" value="Genomic_DNA"/>
</dbReference>
<protein>
    <submittedName>
        <fullName evidence="3">Trypsin-like serine protease</fullName>
        <ecNumber evidence="3">3.4.21.-</ecNumber>
    </submittedName>
</protein>
<feature type="chain" id="PRO_5045408847" evidence="2">
    <location>
        <begin position="18"/>
        <end position="238"/>
    </location>
</feature>
<sequence>MRLAAVLALLLAAPAAAQYPPPRGELPGVRVDDPRRPVDVRHAPWSAIGRVQTELGGRCTGTLVEPRLVLTAAHCLVSPRSRQLVQPSSVHFLQAYNRGHYSAHGRVVGFRTGDGYRPDASGPPDSDWALLLLAEPLPGPVLPAWARGLPPRLELALGGYQQDRPEQLLADTSCQLLAVAAGMVVHDCAGTRGASGAPLLAVIGNAWHVVGIANRVRRDVAIGEAVGLHGVRRFVEGQ</sequence>
<comment type="caution">
    <text evidence="3">The sequence shown here is derived from an EMBL/GenBank/DDBJ whole genome shotgun (WGS) entry which is preliminary data.</text>
</comment>
<name>A0ABT3NY74_9PROT</name>
<dbReference type="InterPro" id="IPR018114">
    <property type="entry name" value="TRYPSIN_HIS"/>
</dbReference>
<dbReference type="PANTHER" id="PTHR15462:SF8">
    <property type="entry name" value="SERINE PROTEASE"/>
    <property type="match status" value="1"/>
</dbReference>
<organism evidence="3 4">
    <name type="scientific">Sabulicella glaciei</name>
    <dbReference type="NCBI Taxonomy" id="2984948"/>
    <lineage>
        <taxon>Bacteria</taxon>
        <taxon>Pseudomonadati</taxon>
        <taxon>Pseudomonadota</taxon>
        <taxon>Alphaproteobacteria</taxon>
        <taxon>Acetobacterales</taxon>
        <taxon>Acetobacteraceae</taxon>
        <taxon>Sabulicella</taxon>
    </lineage>
</organism>